<proteinExistence type="predicted"/>
<dbReference type="InterPro" id="IPR038486">
    <property type="entry name" value="Fiber_prot_C_sf"/>
</dbReference>
<dbReference type="EMBL" id="MH580295">
    <property type="protein sequence ID" value="AXB73027.1"/>
    <property type="molecule type" value="Genomic_DNA"/>
</dbReference>
<dbReference type="Pfam" id="PF06536">
    <property type="entry name" value="Av_adeno_fibre"/>
    <property type="match status" value="1"/>
</dbReference>
<dbReference type="Proteomes" id="UP000319520">
    <property type="component" value="Segment"/>
</dbReference>
<dbReference type="KEGG" id="vg:80528105"/>
<dbReference type="GO" id="GO:0019062">
    <property type="term" value="P:virion attachment to host cell"/>
    <property type="evidence" value="ECO:0007669"/>
    <property type="project" value="InterPro"/>
</dbReference>
<dbReference type="GeneID" id="80528105"/>
<reference evidence="2 3" key="1">
    <citation type="submission" date="2018-07" db="EMBL/GenBank/DDBJ databases">
        <title>Complete genome sequence of a Psittacine Adenovirus-1 identified from a Poicephalus senegalus in Italy.</title>
        <authorList>
            <person name="Milani A."/>
            <person name="Zamperin G."/>
            <person name="Fusaro A."/>
            <person name="Monne I."/>
        </authorList>
    </citation>
    <scope>NUCLEOTIDE SEQUENCE [LARGE SCALE GENOMIC DNA]</scope>
    <source>
        <strain evidence="2">18VIR149_ITA_2018</strain>
    </source>
</reference>
<feature type="domain" description="Avian adenovirus fibre N-terminal" evidence="1">
    <location>
        <begin position="120"/>
        <end position="177"/>
    </location>
</feature>
<sequence>MPHTRFVLPGARSWVTEVPPPKRRRLLTTAVATAATESDSSENESGDTLNLVYPFWWTGLPSGSGSGTGITVNPEGPLVLEDGVLSVQLYNPIVLDSGAIRLAFDSNTLALSNQEGKLMVKTSAPLVKGIGGGITLNYDPSMFGLNSITGSLQILLSPNGNPIINSTSGLTLNYDTTTLGLSNDGALQLLINNSGPLATSSQGLTINVDPAYFTVNDGQLSFKVPAYVSPYAIFEVASTNWRTYSGIVRSVTSADWNVSYRCLIVNSGGLCNGIINIALPRTSVATTPTPVAFTFVLALSVGQSSVGSSNLSNINTPTITPAGGNQYFYPSIDQEVGSYLGVNPNGNWYIPSSTPGMSLVTFNPSALGVTTFSAGTCGYSQGTIEVLDGGVPPPVMVFAYSVPIYNGNWGSSNTSATSNDVLITGPLSFSYQGATYTAAQWTQA</sequence>
<name>A0A2Z5E040_9ADEN</name>
<evidence type="ECO:0000313" key="3">
    <source>
        <dbReference type="Proteomes" id="UP000319520"/>
    </source>
</evidence>
<protein>
    <submittedName>
        <fullName evidence="2">Fiber 1</fullName>
    </submittedName>
</protein>
<organism evidence="2 3">
    <name type="scientific">Psittacine adenovirus 1</name>
    <dbReference type="NCBI Taxonomy" id="318592"/>
    <lineage>
        <taxon>Viruses</taxon>
        <taxon>Varidnaviria</taxon>
        <taxon>Bamfordvirae</taxon>
        <taxon>Preplasmiviricota</taxon>
        <taxon>Polisuviricotina</taxon>
        <taxon>Pharingeaviricetes</taxon>
        <taxon>Rowavirales</taxon>
        <taxon>Adenoviridae</taxon>
        <taxon>Aviadenovirus</taxon>
        <taxon>Aviadenovirus senegalense</taxon>
        <taxon>Psittacine aviadenovirus C</taxon>
    </lineage>
</organism>
<evidence type="ECO:0000313" key="2">
    <source>
        <dbReference type="EMBL" id="AXB73027.1"/>
    </source>
</evidence>
<evidence type="ECO:0000259" key="1">
    <source>
        <dbReference type="Pfam" id="PF06536"/>
    </source>
</evidence>
<accession>A0A2Z5E040</accession>
<keyword evidence="3" id="KW-1185">Reference proteome</keyword>
<dbReference type="InterPro" id="IPR010537">
    <property type="entry name" value="Avian_adenovirus_fibre_N"/>
</dbReference>
<dbReference type="RefSeq" id="YP_010790696.1">
    <property type="nucleotide sequence ID" value="NC_075452.1"/>
</dbReference>
<dbReference type="Gene3D" id="2.60.90.30">
    <property type="entry name" value="Fiber protein 1, C-terminal domain"/>
    <property type="match status" value="1"/>
</dbReference>